<keyword evidence="3" id="KW-1185">Reference proteome</keyword>
<dbReference type="RefSeq" id="WP_185986262.1">
    <property type="nucleotide sequence ID" value="NZ_BAAALZ010000002.1"/>
</dbReference>
<feature type="domain" description="CinA C-terminal" evidence="1">
    <location>
        <begin position="15"/>
        <end position="156"/>
    </location>
</feature>
<proteinExistence type="predicted"/>
<dbReference type="NCBIfam" id="TIGR00199">
    <property type="entry name" value="PncC_domain"/>
    <property type="match status" value="1"/>
</dbReference>
<gene>
    <name evidence="2" type="ORF">BJ960_000670</name>
</gene>
<reference evidence="2 3" key="1">
    <citation type="submission" date="2020-07" db="EMBL/GenBank/DDBJ databases">
        <title>Sequencing the genomes of 1000 actinobacteria strains.</title>
        <authorList>
            <person name="Klenk H.-P."/>
        </authorList>
    </citation>
    <scope>NUCLEOTIDE SEQUENCE [LARGE SCALE GENOMIC DNA]</scope>
    <source>
        <strain evidence="2 3">DSM 17380</strain>
    </source>
</reference>
<keyword evidence="2" id="KW-0378">Hydrolase</keyword>
<evidence type="ECO:0000313" key="2">
    <source>
        <dbReference type="EMBL" id="NYD25867.1"/>
    </source>
</evidence>
<dbReference type="InterPro" id="IPR036653">
    <property type="entry name" value="CinA-like_C"/>
</dbReference>
<dbReference type="EMBL" id="JACCBD010000001">
    <property type="protein sequence ID" value="NYD25867.1"/>
    <property type="molecule type" value="Genomic_DNA"/>
</dbReference>
<name>A0A852R022_9MICO</name>
<dbReference type="Proteomes" id="UP000586095">
    <property type="component" value="Unassembled WGS sequence"/>
</dbReference>
<sequence>MATNATHGPVDVLVGRVAERAAARQLTIAVAESLTGGQLATALAAGEGSGSWFRGSVVAYHPEVKFAVLGVTPGPVVTARTARELAQGAAHLLGADLAVSVTGVGGPGPEEGQPAGTVFLCTAGPGFAAEVSEQHFPGDPIDVLHATIRCALASLVARLEA</sequence>
<dbReference type="Gene3D" id="3.90.950.20">
    <property type="entry name" value="CinA-like"/>
    <property type="match status" value="1"/>
</dbReference>
<protein>
    <submittedName>
        <fullName evidence="2">Nicotinamide-nucleotide amidase</fullName>
        <ecNumber evidence="2">3.5.1.42</ecNumber>
    </submittedName>
</protein>
<dbReference type="AlphaFoldDB" id="A0A852R022"/>
<dbReference type="GO" id="GO:0019159">
    <property type="term" value="F:nicotinamide-nucleotide amidase activity"/>
    <property type="evidence" value="ECO:0007669"/>
    <property type="project" value="UniProtKB-EC"/>
</dbReference>
<dbReference type="InterPro" id="IPR008136">
    <property type="entry name" value="CinA_C"/>
</dbReference>
<dbReference type="EC" id="3.5.1.42" evidence="2"/>
<organism evidence="2 3">
    <name type="scientific">Leucobacter aridicollis</name>
    <dbReference type="NCBI Taxonomy" id="283878"/>
    <lineage>
        <taxon>Bacteria</taxon>
        <taxon>Bacillati</taxon>
        <taxon>Actinomycetota</taxon>
        <taxon>Actinomycetes</taxon>
        <taxon>Micrococcales</taxon>
        <taxon>Microbacteriaceae</taxon>
        <taxon>Leucobacter</taxon>
    </lineage>
</organism>
<dbReference type="SUPFAM" id="SSF142433">
    <property type="entry name" value="CinA-like"/>
    <property type="match status" value="1"/>
</dbReference>
<evidence type="ECO:0000313" key="3">
    <source>
        <dbReference type="Proteomes" id="UP000586095"/>
    </source>
</evidence>
<evidence type="ECO:0000259" key="1">
    <source>
        <dbReference type="Pfam" id="PF02464"/>
    </source>
</evidence>
<accession>A0A852R022</accession>
<comment type="caution">
    <text evidence="2">The sequence shown here is derived from an EMBL/GenBank/DDBJ whole genome shotgun (WGS) entry which is preliminary data.</text>
</comment>
<dbReference type="Pfam" id="PF02464">
    <property type="entry name" value="CinA"/>
    <property type="match status" value="1"/>
</dbReference>